<dbReference type="AlphaFoldDB" id="A0A1G6GD43"/>
<gene>
    <name evidence="2" type="ORF">GA0111570_101195</name>
</gene>
<dbReference type="EMBL" id="FMYF01000001">
    <property type="protein sequence ID" value="SDB79922.1"/>
    <property type="molecule type" value="Genomic_DNA"/>
</dbReference>
<proteinExistence type="predicted"/>
<feature type="transmembrane region" description="Helical" evidence="1">
    <location>
        <begin position="210"/>
        <end position="229"/>
    </location>
</feature>
<sequence length="249" mass="26045">MSTIAVRPEAPPVDRSWGPLFVIAGIGSIAFVALLLAALALDVVAPPPVHGGAATLEFIAAHTSVYVAEQVLWIAPSILAVLVFVALYFALAAAHRSLALIGSVVGGVAYALLLAIPTSSRGALSLVYLSERYMAAAPGDRATYAIAAETIIAENNTPTIAGVLATVGILLVSIPMLRSVLPRWVAWLGVATGAIGIVSELLRYAVPQFYWGYGILLWVWFVAVGIALIRLGMRVRGRTGAGFRTEGDG</sequence>
<organism evidence="2 3">
    <name type="scientific">Raineyella antarctica</name>
    <dbReference type="NCBI Taxonomy" id="1577474"/>
    <lineage>
        <taxon>Bacteria</taxon>
        <taxon>Bacillati</taxon>
        <taxon>Actinomycetota</taxon>
        <taxon>Actinomycetes</taxon>
        <taxon>Propionibacteriales</taxon>
        <taxon>Propionibacteriaceae</taxon>
        <taxon>Raineyella</taxon>
    </lineage>
</organism>
<evidence type="ECO:0000313" key="2">
    <source>
        <dbReference type="EMBL" id="SDB79922.1"/>
    </source>
</evidence>
<feature type="transmembrane region" description="Helical" evidence="1">
    <location>
        <begin position="20"/>
        <end position="41"/>
    </location>
</feature>
<protein>
    <recommendedName>
        <fullName evidence="4">DUF4386 family protein</fullName>
    </recommendedName>
</protein>
<dbReference type="Proteomes" id="UP000199086">
    <property type="component" value="Unassembled WGS sequence"/>
</dbReference>
<name>A0A1G6GD43_9ACTN</name>
<evidence type="ECO:0008006" key="4">
    <source>
        <dbReference type="Google" id="ProtNLM"/>
    </source>
</evidence>
<accession>A0A1G6GD43</accession>
<feature type="transmembrane region" description="Helical" evidence="1">
    <location>
        <begin position="71"/>
        <end position="91"/>
    </location>
</feature>
<dbReference type="InterPro" id="IPR025495">
    <property type="entry name" value="DUF4386"/>
</dbReference>
<feature type="transmembrane region" description="Helical" evidence="1">
    <location>
        <begin position="159"/>
        <end position="177"/>
    </location>
</feature>
<feature type="transmembrane region" description="Helical" evidence="1">
    <location>
        <begin position="98"/>
        <end position="116"/>
    </location>
</feature>
<reference evidence="2 3" key="1">
    <citation type="submission" date="2016-06" db="EMBL/GenBank/DDBJ databases">
        <authorList>
            <person name="Olsen C.W."/>
            <person name="Carey S."/>
            <person name="Hinshaw L."/>
            <person name="Karasin A.I."/>
        </authorList>
    </citation>
    <scope>NUCLEOTIDE SEQUENCE [LARGE SCALE GENOMIC DNA]</scope>
    <source>
        <strain evidence="2 3">LZ-22</strain>
    </source>
</reference>
<dbReference type="RefSeq" id="WP_175557263.1">
    <property type="nucleotide sequence ID" value="NZ_FMYF01000001.1"/>
</dbReference>
<keyword evidence="3" id="KW-1185">Reference proteome</keyword>
<feature type="transmembrane region" description="Helical" evidence="1">
    <location>
        <begin position="184"/>
        <end position="204"/>
    </location>
</feature>
<keyword evidence="1" id="KW-0812">Transmembrane</keyword>
<evidence type="ECO:0000313" key="3">
    <source>
        <dbReference type="Proteomes" id="UP000199086"/>
    </source>
</evidence>
<keyword evidence="1" id="KW-0472">Membrane</keyword>
<keyword evidence="1" id="KW-1133">Transmembrane helix</keyword>
<dbReference type="Pfam" id="PF14329">
    <property type="entry name" value="DUF4386"/>
    <property type="match status" value="1"/>
</dbReference>
<evidence type="ECO:0000256" key="1">
    <source>
        <dbReference type="SAM" id="Phobius"/>
    </source>
</evidence>